<dbReference type="InterPro" id="IPR029039">
    <property type="entry name" value="Flavoprotein-like_sf"/>
</dbReference>
<dbReference type="Proteomes" id="UP000452235">
    <property type="component" value="Unassembled WGS sequence"/>
</dbReference>
<gene>
    <name evidence="2" type="ORF">ATEIFO6365_0004062600</name>
</gene>
<reference evidence="2 3" key="1">
    <citation type="submission" date="2020-01" db="EMBL/GenBank/DDBJ databases">
        <title>Aspergillus terreus IFO 6365 whole genome shotgun sequence.</title>
        <authorList>
            <person name="Kanamasa S."/>
            <person name="Takahashi H."/>
        </authorList>
    </citation>
    <scope>NUCLEOTIDE SEQUENCE [LARGE SCALE GENOMIC DNA]</scope>
    <source>
        <strain evidence="2 3">IFO 6365</strain>
    </source>
</reference>
<keyword evidence="3" id="KW-1185">Reference proteome</keyword>
<dbReference type="Pfam" id="PF03358">
    <property type="entry name" value="FMN_red"/>
    <property type="match status" value="1"/>
</dbReference>
<organism evidence="2 3">
    <name type="scientific">Aspergillus terreus</name>
    <dbReference type="NCBI Taxonomy" id="33178"/>
    <lineage>
        <taxon>Eukaryota</taxon>
        <taxon>Fungi</taxon>
        <taxon>Dikarya</taxon>
        <taxon>Ascomycota</taxon>
        <taxon>Pezizomycotina</taxon>
        <taxon>Eurotiomycetes</taxon>
        <taxon>Eurotiomycetidae</taxon>
        <taxon>Eurotiales</taxon>
        <taxon>Aspergillaceae</taxon>
        <taxon>Aspergillus</taxon>
        <taxon>Aspergillus subgen. Circumdati</taxon>
    </lineage>
</organism>
<evidence type="ECO:0000313" key="3">
    <source>
        <dbReference type="Proteomes" id="UP000452235"/>
    </source>
</evidence>
<dbReference type="AlphaFoldDB" id="A0A5M3YQ21"/>
<dbReference type="InterPro" id="IPR005025">
    <property type="entry name" value="FMN_Rdtase-like_dom"/>
</dbReference>
<evidence type="ECO:0000259" key="1">
    <source>
        <dbReference type="Pfam" id="PF03358"/>
    </source>
</evidence>
<accession>A0A5M3YQ21</accession>
<proteinExistence type="predicted"/>
<dbReference type="OrthoDB" id="4407678at2759"/>
<dbReference type="Gene3D" id="3.40.50.360">
    <property type="match status" value="1"/>
</dbReference>
<comment type="caution">
    <text evidence="2">The sequence shown here is derived from an EMBL/GenBank/DDBJ whole genome shotgun (WGS) entry which is preliminary data.</text>
</comment>
<name>A0A5M3YQ21_ASPTE</name>
<feature type="domain" description="NADPH-dependent FMN reductase-like" evidence="1">
    <location>
        <begin position="1"/>
        <end position="162"/>
    </location>
</feature>
<protein>
    <submittedName>
        <fullName evidence="2">Flavo protein</fullName>
    </submittedName>
</protein>
<dbReference type="EMBL" id="BLJY01000004">
    <property type="protein sequence ID" value="GFF15507.1"/>
    <property type="molecule type" value="Genomic_DNA"/>
</dbReference>
<dbReference type="SUPFAM" id="SSF52218">
    <property type="entry name" value="Flavoproteins"/>
    <property type="match status" value="1"/>
</dbReference>
<evidence type="ECO:0000313" key="2">
    <source>
        <dbReference type="EMBL" id="GFF15507.1"/>
    </source>
</evidence>
<dbReference type="GO" id="GO:0016491">
    <property type="term" value="F:oxidoreductase activity"/>
    <property type="evidence" value="ECO:0007669"/>
    <property type="project" value="InterPro"/>
</dbReference>
<sequence length="349" mass="37504">MHILGIANGTPGGNSEILMKAALTAATAADPNLTVSWIHAPSVTIPPNPKPLEGSVDISQGAMETMRGGRTEEQIIPDDRLAVLNAILDADALIFSTPVYSHAPAGMLKGLTDRIMGPYTDAAFARRAVDKRNADNSRNASGSNIDERILKPRVVGFMAVAGSTTPDQVTMALPTLHLLVYSMHAKVVDQEVFLGYGSPGSVLFKDDGQAITRAQRLGQNVASQLGKAFDDAQYLGPEPPGACPYCKLRKVDLFCGNDNRIGCITCGAEGYLLVGVDGTIRPVWDENSTISSITMAGKQKHVDDLIENGIQEVKSIESHPANVQKLREWRDVNIPMVKLPSHRLGLHHL</sequence>